<sequence>MGLSDMGVARCEQQWITKGKVYHRGGSGCPRVTSSRREEESPVSREREKSPKGRRTDIGVKRKKRR</sequence>
<evidence type="ECO:0000256" key="1">
    <source>
        <dbReference type="SAM" id="MobiDB-lite"/>
    </source>
</evidence>
<evidence type="ECO:0000313" key="3">
    <source>
        <dbReference type="Proteomes" id="UP000887159"/>
    </source>
</evidence>
<gene>
    <name evidence="2" type="ORF">TNCV_4073141</name>
</gene>
<feature type="region of interest" description="Disordered" evidence="1">
    <location>
        <begin position="21"/>
        <end position="66"/>
    </location>
</feature>
<comment type="caution">
    <text evidence="2">The sequence shown here is derived from an EMBL/GenBank/DDBJ whole genome shotgun (WGS) entry which is preliminary data.</text>
</comment>
<protein>
    <submittedName>
        <fullName evidence="2">Uncharacterized protein</fullName>
    </submittedName>
</protein>
<name>A0A8X7BFQ4_TRICX</name>
<feature type="compositionally biased region" description="Basic and acidic residues" evidence="1">
    <location>
        <begin position="35"/>
        <end position="60"/>
    </location>
</feature>
<keyword evidence="3" id="KW-1185">Reference proteome</keyword>
<dbReference type="EMBL" id="BMAU01021390">
    <property type="protein sequence ID" value="GFY30001.1"/>
    <property type="molecule type" value="Genomic_DNA"/>
</dbReference>
<organism evidence="2 3">
    <name type="scientific">Trichonephila clavipes</name>
    <name type="common">Golden silk orbweaver</name>
    <name type="synonym">Nephila clavipes</name>
    <dbReference type="NCBI Taxonomy" id="2585209"/>
    <lineage>
        <taxon>Eukaryota</taxon>
        <taxon>Metazoa</taxon>
        <taxon>Ecdysozoa</taxon>
        <taxon>Arthropoda</taxon>
        <taxon>Chelicerata</taxon>
        <taxon>Arachnida</taxon>
        <taxon>Araneae</taxon>
        <taxon>Araneomorphae</taxon>
        <taxon>Entelegynae</taxon>
        <taxon>Araneoidea</taxon>
        <taxon>Nephilidae</taxon>
        <taxon>Trichonephila</taxon>
    </lineage>
</organism>
<reference evidence="2" key="1">
    <citation type="submission" date="2020-08" db="EMBL/GenBank/DDBJ databases">
        <title>Multicomponent nature underlies the extraordinary mechanical properties of spider dragline silk.</title>
        <authorList>
            <person name="Kono N."/>
            <person name="Nakamura H."/>
            <person name="Mori M."/>
            <person name="Yoshida Y."/>
            <person name="Ohtoshi R."/>
            <person name="Malay A.D."/>
            <person name="Moran D.A.P."/>
            <person name="Tomita M."/>
            <person name="Numata K."/>
            <person name="Arakawa K."/>
        </authorList>
    </citation>
    <scope>NUCLEOTIDE SEQUENCE</scope>
</reference>
<dbReference type="Proteomes" id="UP000887159">
    <property type="component" value="Unassembled WGS sequence"/>
</dbReference>
<evidence type="ECO:0000313" key="2">
    <source>
        <dbReference type="EMBL" id="GFY30001.1"/>
    </source>
</evidence>
<accession>A0A8X7BFQ4</accession>
<proteinExistence type="predicted"/>
<dbReference type="AlphaFoldDB" id="A0A8X7BFQ4"/>